<proteinExistence type="predicted"/>
<accession>X0WVT2</accession>
<sequence length="203" mass="23923">MENKKIILIENKSQAKEYLKNKEKFENAVPITFDFPSEELLLNAHVKFKTEEEYETETIYKGIYDLSLKNTKEICEKIKINYRGIDLFQLFYMDLFKFLGIVKRYLKILEKIKKTESPKEVITLRNKYNSNINEEICSKIAKKIFEKKLKVVNYKTSLKKENPLIKTVGKMQKIFSNLQLAQTNSSHNKILFSGSKSLFETLI</sequence>
<protein>
    <submittedName>
        <fullName evidence="1">Uncharacterized protein</fullName>
    </submittedName>
</protein>
<dbReference type="EMBL" id="BARS01048903">
    <property type="protein sequence ID" value="GAG28533.1"/>
    <property type="molecule type" value="Genomic_DNA"/>
</dbReference>
<feature type="non-terminal residue" evidence="1">
    <location>
        <position position="203"/>
    </location>
</feature>
<reference evidence="1" key="1">
    <citation type="journal article" date="2014" name="Front. Microbiol.">
        <title>High frequency of phylogenetically diverse reductive dehalogenase-homologous genes in deep subseafloor sedimentary metagenomes.</title>
        <authorList>
            <person name="Kawai M."/>
            <person name="Futagami T."/>
            <person name="Toyoda A."/>
            <person name="Takaki Y."/>
            <person name="Nishi S."/>
            <person name="Hori S."/>
            <person name="Arai W."/>
            <person name="Tsubouchi T."/>
            <person name="Morono Y."/>
            <person name="Uchiyama I."/>
            <person name="Ito T."/>
            <person name="Fujiyama A."/>
            <person name="Inagaki F."/>
            <person name="Takami H."/>
        </authorList>
    </citation>
    <scope>NUCLEOTIDE SEQUENCE</scope>
    <source>
        <strain evidence="1">Expedition CK06-06</strain>
    </source>
</reference>
<evidence type="ECO:0000313" key="1">
    <source>
        <dbReference type="EMBL" id="GAG28533.1"/>
    </source>
</evidence>
<organism evidence="1">
    <name type="scientific">marine sediment metagenome</name>
    <dbReference type="NCBI Taxonomy" id="412755"/>
    <lineage>
        <taxon>unclassified sequences</taxon>
        <taxon>metagenomes</taxon>
        <taxon>ecological metagenomes</taxon>
    </lineage>
</organism>
<name>X0WVT2_9ZZZZ</name>
<gene>
    <name evidence="1" type="ORF">S01H1_73209</name>
</gene>
<comment type="caution">
    <text evidence="1">The sequence shown here is derived from an EMBL/GenBank/DDBJ whole genome shotgun (WGS) entry which is preliminary data.</text>
</comment>
<dbReference type="AlphaFoldDB" id="X0WVT2"/>